<name>A0A2S6H9D1_9GAMM</name>
<comment type="caution">
    <text evidence="2">The sequence shown here is derived from an EMBL/GenBank/DDBJ whole genome shotgun (WGS) entry which is preliminary data.</text>
</comment>
<sequence length="154" mass="17006">MTNQKMTMTNLFLVAFAGLCLAIALAIAWVLGVTLFFPDGVLAGLLVERADIIRAHIDYLMMSQFLFIFFLLFRQYAIDPPVWVVVACCFGAFFNPLSFLVRGLTPKPSVIATIPVEAHFPFQAGLSFTLTTVGFLTAVALVVRAAWKLRSVKD</sequence>
<dbReference type="Proteomes" id="UP000240010">
    <property type="component" value="Unassembled WGS sequence"/>
</dbReference>
<dbReference type="EMBL" id="PTIZ01000012">
    <property type="protein sequence ID" value="PPK74030.1"/>
    <property type="molecule type" value="Genomic_DNA"/>
</dbReference>
<dbReference type="AlphaFoldDB" id="A0A2S6H9D1"/>
<keyword evidence="1" id="KW-0472">Membrane</keyword>
<dbReference type="RefSeq" id="WP_104430136.1">
    <property type="nucleotide sequence ID" value="NZ_PTIZ01000012.1"/>
</dbReference>
<reference evidence="2 3" key="1">
    <citation type="submission" date="2018-02" db="EMBL/GenBank/DDBJ databases">
        <title>Subsurface microbial communities from deep shales in Ohio and West Virginia, USA.</title>
        <authorList>
            <person name="Wrighton K."/>
        </authorList>
    </citation>
    <scope>NUCLEOTIDE SEQUENCE [LARGE SCALE GENOMIC DNA]</scope>
    <source>
        <strain evidence="2 3">OWC-DMM</strain>
    </source>
</reference>
<evidence type="ECO:0008006" key="4">
    <source>
        <dbReference type="Google" id="ProtNLM"/>
    </source>
</evidence>
<gene>
    <name evidence="2" type="ORF">B0F87_11281</name>
</gene>
<keyword evidence="1" id="KW-1133">Transmembrane helix</keyword>
<organism evidence="2 3">
    <name type="scientific">Methylobacter tundripaludum</name>
    <dbReference type="NCBI Taxonomy" id="173365"/>
    <lineage>
        <taxon>Bacteria</taxon>
        <taxon>Pseudomonadati</taxon>
        <taxon>Pseudomonadota</taxon>
        <taxon>Gammaproteobacteria</taxon>
        <taxon>Methylococcales</taxon>
        <taxon>Methylococcaceae</taxon>
        <taxon>Methylobacter</taxon>
    </lineage>
</organism>
<evidence type="ECO:0000256" key="1">
    <source>
        <dbReference type="SAM" id="Phobius"/>
    </source>
</evidence>
<proteinExistence type="predicted"/>
<evidence type="ECO:0000313" key="2">
    <source>
        <dbReference type="EMBL" id="PPK74030.1"/>
    </source>
</evidence>
<accession>A0A2S6H9D1</accession>
<feature type="transmembrane region" description="Helical" evidence="1">
    <location>
        <begin position="124"/>
        <end position="147"/>
    </location>
</feature>
<evidence type="ECO:0000313" key="3">
    <source>
        <dbReference type="Proteomes" id="UP000240010"/>
    </source>
</evidence>
<feature type="transmembrane region" description="Helical" evidence="1">
    <location>
        <begin position="52"/>
        <end position="73"/>
    </location>
</feature>
<protein>
    <recommendedName>
        <fullName evidence="4">DUF4149 domain-containing protein</fullName>
    </recommendedName>
</protein>
<keyword evidence="1" id="KW-0812">Transmembrane</keyword>
<feature type="transmembrane region" description="Helical" evidence="1">
    <location>
        <begin position="82"/>
        <end position="104"/>
    </location>
</feature>